<dbReference type="OrthoDB" id="9805159at2"/>
<dbReference type="Pfam" id="PF16657">
    <property type="entry name" value="Malt_amylase_C"/>
    <property type="match status" value="1"/>
</dbReference>
<dbReference type="Pfam" id="PF00128">
    <property type="entry name" value="Alpha-amylase"/>
    <property type="match status" value="1"/>
</dbReference>
<dbReference type="Gene3D" id="3.20.20.80">
    <property type="entry name" value="Glycosidases"/>
    <property type="match status" value="1"/>
</dbReference>
<dbReference type="GO" id="GO:0005975">
    <property type="term" value="P:carbohydrate metabolic process"/>
    <property type="evidence" value="ECO:0007669"/>
    <property type="project" value="InterPro"/>
</dbReference>
<dbReference type="SMART" id="SM00642">
    <property type="entry name" value="Aamy"/>
    <property type="match status" value="1"/>
</dbReference>
<evidence type="ECO:0000313" key="3">
    <source>
        <dbReference type="Proteomes" id="UP000484164"/>
    </source>
</evidence>
<dbReference type="PANTHER" id="PTHR47786:SF2">
    <property type="entry name" value="GLYCOSYL HYDROLASE FAMILY 13 CATALYTIC DOMAIN-CONTAINING PROTEIN"/>
    <property type="match status" value="1"/>
</dbReference>
<feature type="domain" description="Glycosyl hydrolase family 13 catalytic" evidence="1">
    <location>
        <begin position="39"/>
        <end position="374"/>
    </location>
</feature>
<evidence type="ECO:0000313" key="2">
    <source>
        <dbReference type="EMBL" id="KAB2815078.1"/>
    </source>
</evidence>
<comment type="caution">
    <text evidence="2">The sequence shown here is derived from an EMBL/GenBank/DDBJ whole genome shotgun (WGS) entry which is preliminary data.</text>
</comment>
<dbReference type="InterPro" id="IPR013780">
    <property type="entry name" value="Glyco_hydro_b"/>
</dbReference>
<dbReference type="Proteomes" id="UP000484164">
    <property type="component" value="Unassembled WGS sequence"/>
</dbReference>
<dbReference type="PANTHER" id="PTHR47786">
    <property type="entry name" value="ALPHA-1,4-GLUCAN:MALTOSE-1-PHOSPHATE MALTOSYLTRANSFERASE"/>
    <property type="match status" value="1"/>
</dbReference>
<sequence>MKKHFIAGLAAVTLLVACDNKSKSTSTETSSEFASNIGWKSTASIYEVNIRQHTPEGTIAAFTQDLDRISRMGVGILWIMPVQPIGMQGRKDPKDNGKSLGSYYSISDYTAVNPEFGTEADFKAMVDKAHELGMKVILDWVANHTAFDHHWASEHPEFYNHDENGDISVARNNDGTLTDWTDVADLNYDEPGLHKAMVEEMSWWISQFDIDGFRCDVAGYVPHEFWQSAIPQLHDVKDDIFMLAEWDEPYLHDVFDMTYGWDFHHRTNEVAKGKAYATTFDDYKRHLDTAYPADAMKMLFTTNHDENSWNGTVYERYGDGHKAFFVLCATYEHGMPLIYSGQEAGLDHRLEFFYKDTVTWKNPNLEAFYAIAIKTKTANPALWNAPDGGEQEKITTTNDANVYAFTRKKGDNTVIVFINLSNVPTSFTYNGNIETNTYEEVFTGNLLNLESTGAMDLGPYEYMVFSSQITGVE</sequence>
<gene>
    <name evidence="2" type="ORF">F8C82_13325</name>
</gene>
<accession>A0A6L3ZCY1</accession>
<dbReference type="InterPro" id="IPR017853">
    <property type="entry name" value="GH"/>
</dbReference>
<organism evidence="2 3">
    <name type="scientific">Phaeocystidibacter marisrubri</name>
    <dbReference type="NCBI Taxonomy" id="1577780"/>
    <lineage>
        <taxon>Bacteria</taxon>
        <taxon>Pseudomonadati</taxon>
        <taxon>Bacteroidota</taxon>
        <taxon>Flavobacteriia</taxon>
        <taxon>Flavobacteriales</taxon>
        <taxon>Phaeocystidibacteraceae</taxon>
        <taxon>Phaeocystidibacter</taxon>
    </lineage>
</organism>
<dbReference type="PROSITE" id="PS51257">
    <property type="entry name" value="PROKAR_LIPOPROTEIN"/>
    <property type="match status" value="1"/>
</dbReference>
<proteinExistence type="predicted"/>
<dbReference type="RefSeq" id="WP_151694116.1">
    <property type="nucleotide sequence ID" value="NZ_BMGX01000001.1"/>
</dbReference>
<keyword evidence="3" id="KW-1185">Reference proteome</keyword>
<dbReference type="CDD" id="cd11313">
    <property type="entry name" value="AmyAc_arch_bac_AmyA"/>
    <property type="match status" value="1"/>
</dbReference>
<dbReference type="Gene3D" id="2.60.40.1180">
    <property type="entry name" value="Golgi alpha-mannosidase II"/>
    <property type="match status" value="1"/>
</dbReference>
<name>A0A6L3ZCY1_9FLAO</name>
<evidence type="ECO:0000259" key="1">
    <source>
        <dbReference type="SMART" id="SM00642"/>
    </source>
</evidence>
<dbReference type="AlphaFoldDB" id="A0A6L3ZCY1"/>
<protein>
    <submittedName>
        <fullName evidence="2">Alpha-amylase</fullName>
    </submittedName>
</protein>
<reference evidence="2 3" key="1">
    <citation type="submission" date="2019-10" db="EMBL/GenBank/DDBJ databases">
        <title>Genome sequence of Phaeocystidibacter marisrubri JCM30614 (type strain).</title>
        <authorList>
            <person name="Bowman J.P."/>
        </authorList>
    </citation>
    <scope>NUCLEOTIDE SEQUENCE [LARGE SCALE GENOMIC DNA]</scope>
    <source>
        <strain evidence="2 3">JCM 30614</strain>
    </source>
</reference>
<dbReference type="InterPro" id="IPR006047">
    <property type="entry name" value="GH13_cat_dom"/>
</dbReference>
<dbReference type="EMBL" id="WBVQ01000003">
    <property type="protein sequence ID" value="KAB2815078.1"/>
    <property type="molecule type" value="Genomic_DNA"/>
</dbReference>
<dbReference type="InterPro" id="IPR032091">
    <property type="entry name" value="Malt_amylase-like_C"/>
</dbReference>
<dbReference type="SUPFAM" id="SSF51445">
    <property type="entry name" value="(Trans)glycosidases"/>
    <property type="match status" value="1"/>
</dbReference>
<dbReference type="SUPFAM" id="SSF51011">
    <property type="entry name" value="Glycosyl hydrolase domain"/>
    <property type="match status" value="1"/>
</dbReference>